<dbReference type="EMBL" id="KZ302052">
    <property type="protein sequence ID" value="PFH48723.1"/>
    <property type="molecule type" value="Genomic_DNA"/>
</dbReference>
<sequence length="249" mass="28147">MIIDAIRYCEVAAATVLFFDYFLTLDSEVTFIWQPDWGIVKALFLLMRYVPFVDVTFRLYHHAIPSTTRWGCLLSGQVVPASITIGLASTEYLLAIRTWGLWRKHRVAGIVIFTLATGCLITILVLIVEYLRSVKFDRSPSLLEAPCAITAVDKMFIVYAILFLFELALLFATLIAGIDLCSFGTSRFIRVVIRDGVFYYIYLGALSAANVILLTKQTDYSHTLVMIHRVLHAVLAARVMFNLRANAYK</sequence>
<gene>
    <name evidence="3" type="ORF">AMATHDRAFT_64736</name>
</gene>
<dbReference type="InterPro" id="IPR045340">
    <property type="entry name" value="DUF6533"/>
</dbReference>
<protein>
    <recommendedName>
        <fullName evidence="2">DUF6533 domain-containing protein</fullName>
    </recommendedName>
</protein>
<dbReference type="Pfam" id="PF20151">
    <property type="entry name" value="DUF6533"/>
    <property type="match status" value="1"/>
</dbReference>
<dbReference type="Proteomes" id="UP000242287">
    <property type="component" value="Unassembled WGS sequence"/>
</dbReference>
<feature type="transmembrane region" description="Helical" evidence="1">
    <location>
        <begin position="107"/>
        <end position="128"/>
    </location>
</feature>
<keyword evidence="1" id="KW-0812">Transmembrane</keyword>
<dbReference type="OrthoDB" id="3341843at2759"/>
<accession>A0A2A9NM20</accession>
<feature type="transmembrane region" description="Helical" evidence="1">
    <location>
        <begin position="220"/>
        <end position="241"/>
    </location>
</feature>
<proteinExistence type="predicted"/>
<keyword evidence="1" id="KW-1133">Transmembrane helix</keyword>
<feature type="transmembrane region" description="Helical" evidence="1">
    <location>
        <begin position="156"/>
        <end position="176"/>
    </location>
</feature>
<evidence type="ECO:0000313" key="3">
    <source>
        <dbReference type="EMBL" id="PFH48723.1"/>
    </source>
</evidence>
<dbReference type="AlphaFoldDB" id="A0A2A9NM20"/>
<reference evidence="3 4" key="1">
    <citation type="submission" date="2014-02" db="EMBL/GenBank/DDBJ databases">
        <title>Transposable element dynamics among asymbiotic and ectomycorrhizal Amanita fungi.</title>
        <authorList>
            <consortium name="DOE Joint Genome Institute"/>
            <person name="Hess J."/>
            <person name="Skrede I."/>
            <person name="Wolfe B."/>
            <person name="LaButti K."/>
            <person name="Ohm R.A."/>
            <person name="Grigoriev I.V."/>
            <person name="Pringle A."/>
        </authorList>
    </citation>
    <scope>NUCLEOTIDE SEQUENCE [LARGE SCALE GENOMIC DNA]</scope>
    <source>
        <strain evidence="3 4">SKay4041</strain>
    </source>
</reference>
<feature type="transmembrane region" description="Helical" evidence="1">
    <location>
        <begin position="197"/>
        <end position="214"/>
    </location>
</feature>
<evidence type="ECO:0000256" key="1">
    <source>
        <dbReference type="SAM" id="Phobius"/>
    </source>
</evidence>
<evidence type="ECO:0000313" key="4">
    <source>
        <dbReference type="Proteomes" id="UP000242287"/>
    </source>
</evidence>
<keyword evidence="4" id="KW-1185">Reference proteome</keyword>
<organism evidence="3 4">
    <name type="scientific">Amanita thiersii Skay4041</name>
    <dbReference type="NCBI Taxonomy" id="703135"/>
    <lineage>
        <taxon>Eukaryota</taxon>
        <taxon>Fungi</taxon>
        <taxon>Dikarya</taxon>
        <taxon>Basidiomycota</taxon>
        <taxon>Agaricomycotina</taxon>
        <taxon>Agaricomycetes</taxon>
        <taxon>Agaricomycetidae</taxon>
        <taxon>Agaricales</taxon>
        <taxon>Pluteineae</taxon>
        <taxon>Amanitaceae</taxon>
        <taxon>Amanita</taxon>
    </lineage>
</organism>
<keyword evidence="1" id="KW-0472">Membrane</keyword>
<name>A0A2A9NM20_9AGAR</name>
<feature type="domain" description="DUF6533" evidence="2">
    <location>
        <begin position="8"/>
        <end position="53"/>
    </location>
</feature>
<evidence type="ECO:0000259" key="2">
    <source>
        <dbReference type="Pfam" id="PF20151"/>
    </source>
</evidence>